<dbReference type="InterPro" id="IPR051908">
    <property type="entry name" value="Ribosomal_N-acetyltransferase"/>
</dbReference>
<accession>A0A7W7R6Y0</accession>
<protein>
    <submittedName>
        <fullName evidence="2">RimJ/RimL family protein N-acetyltransferase</fullName>
    </submittedName>
</protein>
<name>A0A7W7R6Y0_KITKI</name>
<dbReference type="Gene3D" id="3.40.630.30">
    <property type="match status" value="1"/>
</dbReference>
<dbReference type="SUPFAM" id="SSF55729">
    <property type="entry name" value="Acyl-CoA N-acyltransferases (Nat)"/>
    <property type="match status" value="1"/>
</dbReference>
<dbReference type="InterPro" id="IPR000182">
    <property type="entry name" value="GNAT_dom"/>
</dbReference>
<evidence type="ECO:0000259" key="1">
    <source>
        <dbReference type="PROSITE" id="PS51186"/>
    </source>
</evidence>
<dbReference type="PANTHER" id="PTHR43441:SF3">
    <property type="entry name" value="ACETYLTRANSFERASE"/>
    <property type="match status" value="1"/>
</dbReference>
<comment type="caution">
    <text evidence="2">The sequence shown here is derived from an EMBL/GenBank/DDBJ whole genome shotgun (WGS) entry which is preliminary data.</text>
</comment>
<proteinExistence type="predicted"/>
<dbReference type="Proteomes" id="UP000540506">
    <property type="component" value="Unassembled WGS sequence"/>
</dbReference>
<dbReference type="PROSITE" id="PS51186">
    <property type="entry name" value="GNAT"/>
    <property type="match status" value="1"/>
</dbReference>
<keyword evidence="3" id="KW-1185">Reference proteome</keyword>
<dbReference type="RefSeq" id="WP_184939838.1">
    <property type="nucleotide sequence ID" value="NZ_JACHJV010000001.1"/>
</dbReference>
<dbReference type="Pfam" id="PF13302">
    <property type="entry name" value="Acetyltransf_3"/>
    <property type="match status" value="1"/>
</dbReference>
<dbReference type="AlphaFoldDB" id="A0A7W7R6Y0"/>
<sequence length="189" mass="21037">MDFPQPVIELDGLTLRRFKGAADLDELFQVIEESLEHLRQWMPWAVNHSLATTIDFLARRPENWESGQEFAYAITLDGAIVGACGLFRRDETPDNGREIGYWLHPAATGRGLATRAARALVEQAFRLSGVDYVEIMHDVANRASGAVPARLGFTEHLRRPSEPAALAETGEDQIWRLTRAQAELLAAKG</sequence>
<keyword evidence="2" id="KW-0808">Transferase</keyword>
<dbReference type="GO" id="GO:0008999">
    <property type="term" value="F:protein-N-terminal-alanine acetyltransferase activity"/>
    <property type="evidence" value="ECO:0007669"/>
    <property type="project" value="TreeGrafter"/>
</dbReference>
<dbReference type="PANTHER" id="PTHR43441">
    <property type="entry name" value="RIBOSOMAL-PROTEIN-SERINE ACETYLTRANSFERASE"/>
    <property type="match status" value="1"/>
</dbReference>
<gene>
    <name evidence="2" type="ORF">FHR34_005504</name>
</gene>
<feature type="domain" description="N-acetyltransferase" evidence="1">
    <location>
        <begin position="13"/>
        <end position="180"/>
    </location>
</feature>
<dbReference type="EMBL" id="JACHJV010000001">
    <property type="protein sequence ID" value="MBB4926511.1"/>
    <property type="molecule type" value="Genomic_DNA"/>
</dbReference>
<reference evidence="2 3" key="1">
    <citation type="submission" date="2020-08" db="EMBL/GenBank/DDBJ databases">
        <title>Sequencing the genomes of 1000 actinobacteria strains.</title>
        <authorList>
            <person name="Klenk H.-P."/>
        </authorList>
    </citation>
    <scope>NUCLEOTIDE SEQUENCE [LARGE SCALE GENOMIC DNA]</scope>
    <source>
        <strain evidence="2 3">DSM 41654</strain>
    </source>
</reference>
<dbReference type="InterPro" id="IPR016181">
    <property type="entry name" value="Acyl_CoA_acyltransferase"/>
</dbReference>
<organism evidence="2 3">
    <name type="scientific">Kitasatospora kifunensis</name>
    <name type="common">Streptomyces kifunensis</name>
    <dbReference type="NCBI Taxonomy" id="58351"/>
    <lineage>
        <taxon>Bacteria</taxon>
        <taxon>Bacillati</taxon>
        <taxon>Actinomycetota</taxon>
        <taxon>Actinomycetes</taxon>
        <taxon>Kitasatosporales</taxon>
        <taxon>Streptomycetaceae</taxon>
        <taxon>Kitasatospora</taxon>
    </lineage>
</organism>
<dbReference type="GO" id="GO:1990189">
    <property type="term" value="F:protein N-terminal-serine acetyltransferase activity"/>
    <property type="evidence" value="ECO:0007669"/>
    <property type="project" value="TreeGrafter"/>
</dbReference>
<dbReference type="GO" id="GO:0005737">
    <property type="term" value="C:cytoplasm"/>
    <property type="evidence" value="ECO:0007669"/>
    <property type="project" value="TreeGrafter"/>
</dbReference>
<dbReference type="CDD" id="cd04301">
    <property type="entry name" value="NAT_SF"/>
    <property type="match status" value="1"/>
</dbReference>
<evidence type="ECO:0000313" key="3">
    <source>
        <dbReference type="Proteomes" id="UP000540506"/>
    </source>
</evidence>
<evidence type="ECO:0000313" key="2">
    <source>
        <dbReference type="EMBL" id="MBB4926511.1"/>
    </source>
</evidence>